<sequence>MMRKLLFFLLLCMSVHASARHPVGYGAVIGEWTGTWATAMQVPVKAFMPYNNQMSDRSVRQIVKVSVGGRVVRLQLSNIYSAEAVVLRSVYISHALDSFAVELKTARFLKFGGKDGVVIPPGKSLFSDAVAFDLKPLEKVAITLNYEIAPKSPTVHMGSRTTSFILKGASTPETDFSKAFRYEKWFNIAALEVLATNVRGIAIIGNSITDGKGSTTDHQDRWPDEMSFWLNGPFHQKEEEEAKVGNKKIAATQWGVLNLGIGNNRVLTYSGYGEAAKKRFDRDILEQHGVSDIVIFEGINDLGTSSYGVVTAYNLIMEYRKMIEKCHQAHKKVYLATITPMGGSAYYNADHEEGRRIVNAWIRSQKQADGFLDFDALMRDPKHPSAIRQGLCLHDRLHPNAAGYKEMGRYAAEFFIKTQ</sequence>
<feature type="signal peptide" evidence="1">
    <location>
        <begin position="1"/>
        <end position="19"/>
    </location>
</feature>
<dbReference type="EMBL" id="GL945017">
    <property type="protein sequence ID" value="EGN55922.1"/>
    <property type="molecule type" value="Genomic_DNA"/>
</dbReference>
<keyword evidence="4" id="KW-1185">Reference proteome</keyword>
<dbReference type="InterPro" id="IPR036514">
    <property type="entry name" value="SGNH_hydro_sf"/>
</dbReference>
<keyword evidence="1" id="KW-0732">Signal</keyword>
<evidence type="ECO:0000313" key="3">
    <source>
        <dbReference type="EMBL" id="EGN55922.1"/>
    </source>
</evidence>
<feature type="domain" description="SGNH hydrolase-type esterase" evidence="2">
    <location>
        <begin position="204"/>
        <end position="405"/>
    </location>
</feature>
<dbReference type="STRING" id="688246.Premu_0440"/>
<evidence type="ECO:0000313" key="4">
    <source>
        <dbReference type="Proteomes" id="UP000002772"/>
    </source>
</evidence>
<dbReference type="PANTHER" id="PTHR43784:SF2">
    <property type="entry name" value="GDSL-LIKE LIPASE_ACYLHYDROLASE, PUTATIVE (AFU_ORTHOLOGUE AFUA_2G00820)-RELATED"/>
    <property type="match status" value="1"/>
</dbReference>
<dbReference type="Proteomes" id="UP000002772">
    <property type="component" value="Unassembled WGS sequence"/>
</dbReference>
<evidence type="ECO:0000259" key="2">
    <source>
        <dbReference type="Pfam" id="PF13472"/>
    </source>
</evidence>
<organism evidence="3 4">
    <name type="scientific">Hallella multisaccharivorax DSM 17128</name>
    <dbReference type="NCBI Taxonomy" id="688246"/>
    <lineage>
        <taxon>Bacteria</taxon>
        <taxon>Pseudomonadati</taxon>
        <taxon>Bacteroidota</taxon>
        <taxon>Bacteroidia</taxon>
        <taxon>Bacteroidales</taxon>
        <taxon>Prevotellaceae</taxon>
        <taxon>Hallella</taxon>
    </lineage>
</organism>
<dbReference type="InterPro" id="IPR013830">
    <property type="entry name" value="SGNH_hydro"/>
</dbReference>
<proteinExistence type="predicted"/>
<dbReference type="PANTHER" id="PTHR43784">
    <property type="entry name" value="GDSL-LIKE LIPASE/ACYLHYDROLASE, PUTATIVE (AFU_ORTHOLOGUE AFUA_2G00820)-RELATED"/>
    <property type="match status" value="1"/>
</dbReference>
<accession>F8NBA4</accession>
<dbReference type="RefSeq" id="WP_007572765.1">
    <property type="nucleotide sequence ID" value="NZ_BPTS01000001.1"/>
</dbReference>
<dbReference type="HOGENOM" id="CLU_029872_0_0_10"/>
<gene>
    <name evidence="3" type="ORF">Premu_0440</name>
</gene>
<name>F8NBA4_9BACT</name>
<dbReference type="AlphaFoldDB" id="F8NBA4"/>
<dbReference type="OrthoDB" id="9794725at2"/>
<dbReference type="Pfam" id="PF13472">
    <property type="entry name" value="Lipase_GDSL_2"/>
    <property type="match status" value="1"/>
</dbReference>
<dbReference type="Gene3D" id="3.40.50.1110">
    <property type="entry name" value="SGNH hydrolase"/>
    <property type="match status" value="1"/>
</dbReference>
<evidence type="ECO:0000256" key="1">
    <source>
        <dbReference type="SAM" id="SignalP"/>
    </source>
</evidence>
<reference evidence="4" key="1">
    <citation type="journal article" date="2011" name="Stand. Genomic Sci.">
        <title>Non-contiguous finished genome sequence of the opportunistic oral pathogen Prevotella multisaccharivorax type strain (PPPA20).</title>
        <authorList>
            <person name="Pati A."/>
            <person name="Gronow S."/>
            <person name="Lu M."/>
            <person name="Lapidus A."/>
            <person name="Nolan M."/>
            <person name="Lucas S."/>
            <person name="Hammon N."/>
            <person name="Deshpande S."/>
            <person name="Cheng J.F."/>
            <person name="Tapia R."/>
            <person name="Han C."/>
            <person name="Goodwin L."/>
            <person name="Pitluck S."/>
            <person name="Liolios K."/>
            <person name="Pagani I."/>
            <person name="Mavromatis K."/>
            <person name="Mikhailova N."/>
            <person name="Huntemann M."/>
            <person name="Chen A."/>
            <person name="Palaniappan K."/>
            <person name="Land M."/>
            <person name="Hauser L."/>
            <person name="Detter J.C."/>
            <person name="Brambilla E.M."/>
            <person name="Rohde M."/>
            <person name="Goker M."/>
            <person name="Woyke T."/>
            <person name="Bristow J."/>
            <person name="Eisen J.A."/>
            <person name="Markowitz V."/>
            <person name="Hugenholtz P."/>
            <person name="Kyrpides N.C."/>
            <person name="Klenk H.P."/>
            <person name="Ivanova N."/>
        </authorList>
    </citation>
    <scope>NUCLEOTIDE SEQUENCE [LARGE SCALE GENOMIC DNA]</scope>
    <source>
        <strain evidence="4">DSM 17128</strain>
    </source>
</reference>
<dbReference type="InterPro" id="IPR053140">
    <property type="entry name" value="GDSL_Rv0518-like"/>
</dbReference>
<dbReference type="GO" id="GO:0016788">
    <property type="term" value="F:hydrolase activity, acting on ester bonds"/>
    <property type="evidence" value="ECO:0007669"/>
    <property type="project" value="UniProtKB-ARBA"/>
</dbReference>
<dbReference type="SUPFAM" id="SSF52266">
    <property type="entry name" value="SGNH hydrolase"/>
    <property type="match status" value="1"/>
</dbReference>
<protein>
    <submittedName>
        <fullName evidence="3">GDSL-like protein</fullName>
    </submittedName>
</protein>
<dbReference type="eggNOG" id="COG2755">
    <property type="taxonomic scope" value="Bacteria"/>
</dbReference>
<feature type="chain" id="PRO_5003375814" evidence="1">
    <location>
        <begin position="20"/>
        <end position="419"/>
    </location>
</feature>